<accession>A0A833QHZ9</accession>
<feature type="compositionally biased region" description="Basic and acidic residues" evidence="1">
    <location>
        <begin position="25"/>
        <end position="44"/>
    </location>
</feature>
<proteinExistence type="predicted"/>
<protein>
    <submittedName>
        <fullName evidence="2">Uncharacterized protein</fullName>
    </submittedName>
</protein>
<evidence type="ECO:0000313" key="2">
    <source>
        <dbReference type="EMBL" id="KAF3323973.1"/>
    </source>
</evidence>
<evidence type="ECO:0000256" key="1">
    <source>
        <dbReference type="SAM" id="MobiDB-lite"/>
    </source>
</evidence>
<reference evidence="2" key="1">
    <citation type="submission" date="2020-01" db="EMBL/GenBank/DDBJ databases">
        <title>Genome sequence of Kobresia littledalei, the first chromosome-level genome in the family Cyperaceae.</title>
        <authorList>
            <person name="Qu G."/>
        </authorList>
    </citation>
    <scope>NUCLEOTIDE SEQUENCE</scope>
    <source>
        <strain evidence="2">C.B.Clarke</strain>
        <tissue evidence="2">Leaf</tissue>
    </source>
</reference>
<evidence type="ECO:0000313" key="3">
    <source>
        <dbReference type="Proteomes" id="UP000623129"/>
    </source>
</evidence>
<dbReference type="AlphaFoldDB" id="A0A833QHZ9"/>
<gene>
    <name evidence="2" type="ORF">FCM35_KLT11440</name>
</gene>
<feature type="region of interest" description="Disordered" evidence="1">
    <location>
        <begin position="20"/>
        <end position="44"/>
    </location>
</feature>
<comment type="caution">
    <text evidence="2">The sequence shown here is derived from an EMBL/GenBank/DDBJ whole genome shotgun (WGS) entry which is preliminary data.</text>
</comment>
<dbReference type="EMBL" id="SWLB01000022">
    <property type="protein sequence ID" value="KAF3323973.1"/>
    <property type="molecule type" value="Genomic_DNA"/>
</dbReference>
<organism evidence="2 3">
    <name type="scientific">Carex littledalei</name>
    <dbReference type="NCBI Taxonomy" id="544730"/>
    <lineage>
        <taxon>Eukaryota</taxon>
        <taxon>Viridiplantae</taxon>
        <taxon>Streptophyta</taxon>
        <taxon>Embryophyta</taxon>
        <taxon>Tracheophyta</taxon>
        <taxon>Spermatophyta</taxon>
        <taxon>Magnoliopsida</taxon>
        <taxon>Liliopsida</taxon>
        <taxon>Poales</taxon>
        <taxon>Cyperaceae</taxon>
        <taxon>Cyperoideae</taxon>
        <taxon>Cariceae</taxon>
        <taxon>Carex</taxon>
        <taxon>Carex subgen. Euthyceras</taxon>
    </lineage>
</organism>
<dbReference type="Proteomes" id="UP000623129">
    <property type="component" value="Unassembled WGS sequence"/>
</dbReference>
<dbReference type="PANTHER" id="PTHR36346">
    <property type="entry name" value="EXPRESSED PROTEIN"/>
    <property type="match status" value="1"/>
</dbReference>
<name>A0A833QHZ9_9POAL</name>
<dbReference type="PANTHER" id="PTHR36346:SF2">
    <property type="entry name" value="EXPRESSED PROTEIN"/>
    <property type="match status" value="1"/>
</dbReference>
<keyword evidence="3" id="KW-1185">Reference proteome</keyword>
<sequence>MSGTMGAWANEFAKLAKFQKSGTAQKKEQEKGTEKQEEVQEKTRRLSSSFSEVTVCLLMDRFAPS</sequence>